<comment type="caution">
    <text evidence="1">The sequence shown here is derived from an EMBL/GenBank/DDBJ whole genome shotgun (WGS) entry which is preliminary data.</text>
</comment>
<organism evidence="1 2">
    <name type="scientific">Ceratobasidium theobromae</name>
    <dbReference type="NCBI Taxonomy" id="1582974"/>
    <lineage>
        <taxon>Eukaryota</taxon>
        <taxon>Fungi</taxon>
        <taxon>Dikarya</taxon>
        <taxon>Basidiomycota</taxon>
        <taxon>Agaricomycotina</taxon>
        <taxon>Agaricomycetes</taxon>
        <taxon>Cantharellales</taxon>
        <taxon>Ceratobasidiaceae</taxon>
        <taxon>Ceratobasidium</taxon>
    </lineage>
</organism>
<name>A0A5N5Q829_9AGAM</name>
<accession>A0A5N5Q829</accession>
<protein>
    <submittedName>
        <fullName evidence="1">Uncharacterized protein</fullName>
    </submittedName>
</protein>
<keyword evidence="2" id="KW-1185">Reference proteome</keyword>
<evidence type="ECO:0000313" key="1">
    <source>
        <dbReference type="EMBL" id="KAB5587557.1"/>
    </source>
</evidence>
<evidence type="ECO:0000313" key="2">
    <source>
        <dbReference type="Proteomes" id="UP000383932"/>
    </source>
</evidence>
<dbReference type="EMBL" id="SSOP01000983">
    <property type="protein sequence ID" value="KAB5587557.1"/>
    <property type="molecule type" value="Genomic_DNA"/>
</dbReference>
<reference evidence="1 2" key="1">
    <citation type="journal article" date="2019" name="Fungal Biol. Biotechnol.">
        <title>Draft genome sequence of fastidious pathogen Ceratobasidium theobromae, which causes vascular-streak dieback in Theobroma cacao.</title>
        <authorList>
            <person name="Ali S.S."/>
            <person name="Asman A."/>
            <person name="Shao J."/>
            <person name="Firmansyah A.P."/>
            <person name="Susilo A.W."/>
            <person name="Rosmana A."/>
            <person name="McMahon P."/>
            <person name="Junaid M."/>
            <person name="Guest D."/>
            <person name="Kheng T.Y."/>
            <person name="Meinhardt L.W."/>
            <person name="Bailey B.A."/>
        </authorList>
    </citation>
    <scope>NUCLEOTIDE SEQUENCE [LARGE SCALE GENOMIC DNA]</scope>
    <source>
        <strain evidence="1 2">CT2</strain>
    </source>
</reference>
<proteinExistence type="predicted"/>
<dbReference type="Proteomes" id="UP000383932">
    <property type="component" value="Unassembled WGS sequence"/>
</dbReference>
<dbReference type="AlphaFoldDB" id="A0A5N5Q829"/>
<dbReference type="OrthoDB" id="3244185at2759"/>
<gene>
    <name evidence="1" type="ORF">CTheo_9004</name>
</gene>
<sequence length="166" mass="19279">MATGYRAGRVRVIFTLLSHLYEYYPHPLVYLKLFTPFSKELANSHRMHTTAHDIYRGTRRAAILPLVWVVAACHITPAFSQLAETFLFEHHDLLSIGKDFFLNHYSSHFIFRVVDHWHTIQEKIDESKAAECRALEEEAARVKAARTKAMRMRLVQARDKVSAARK</sequence>